<protein>
    <submittedName>
        <fullName evidence="2">Uncharacterized protein</fullName>
    </submittedName>
</protein>
<gene>
    <name evidence="2" type="ORF">AVDCRST_MAG64-1988</name>
</gene>
<name>A0A6J4PC86_9BACT</name>
<dbReference type="AlphaFoldDB" id="A0A6J4PC86"/>
<evidence type="ECO:0000313" key="2">
    <source>
        <dbReference type="EMBL" id="CAA9406152.1"/>
    </source>
</evidence>
<reference evidence="2" key="1">
    <citation type="submission" date="2020-02" db="EMBL/GenBank/DDBJ databases">
        <authorList>
            <person name="Meier V. D."/>
        </authorList>
    </citation>
    <scope>NUCLEOTIDE SEQUENCE</scope>
    <source>
        <strain evidence="2">AVDCRST_MAG64</strain>
    </source>
</reference>
<sequence length="351" mass="37740">MVAGVEERDALAAVVGQRDAAGDGGQVLAVADLDLERHAAARLDDLLVARVGLHRQTGEDRLALGVLDARLLVDRQVGALVRQGQVLLDALLGSKPFAGDAVLDEDHLRTQAGDRVHVVADEQNRAALPHDVAHLPKALALERRVADREHLVDDQDLRLQVGRDRERQPDVHAAAVALDRRVEELLDLAERDDLVELALDLGAAHPEDRAVEEDVLAAGQLGVEAGADLQQRRDPPAEHRPALARLGDAAEDFQQRALAGAVAPDEADHLAAVHLERGVLQRPERLGALAGVAGAGLELPHHAPAEPRQRVAERRVLVELLPQEVRLAEAVDVDDRSSHGSSEVRVQSSGR</sequence>
<organism evidence="2">
    <name type="scientific">uncultured Phycisphaerae bacterium</name>
    <dbReference type="NCBI Taxonomy" id="904963"/>
    <lineage>
        <taxon>Bacteria</taxon>
        <taxon>Pseudomonadati</taxon>
        <taxon>Planctomycetota</taxon>
        <taxon>Phycisphaerae</taxon>
        <taxon>environmental samples</taxon>
    </lineage>
</organism>
<feature type="compositionally biased region" description="Polar residues" evidence="1">
    <location>
        <begin position="339"/>
        <end position="351"/>
    </location>
</feature>
<evidence type="ECO:0000256" key="1">
    <source>
        <dbReference type="SAM" id="MobiDB-lite"/>
    </source>
</evidence>
<proteinExistence type="predicted"/>
<feature type="region of interest" description="Disordered" evidence="1">
    <location>
        <begin position="332"/>
        <end position="351"/>
    </location>
</feature>
<dbReference type="AntiFam" id="ANF00095">
    <property type="entry name" value="Shadow ORF (opposite ABC transporters)"/>
</dbReference>
<dbReference type="EMBL" id="CADCUQ010000454">
    <property type="protein sequence ID" value="CAA9406152.1"/>
    <property type="molecule type" value="Genomic_DNA"/>
</dbReference>
<accession>A0A6J4PC86</accession>